<evidence type="ECO:0000256" key="1">
    <source>
        <dbReference type="ARBA" id="ARBA00005953"/>
    </source>
</evidence>
<dbReference type="NCBIfam" id="TIGR00051">
    <property type="entry name" value="YbgC/FadM family acyl-CoA thioesterase"/>
    <property type="match status" value="1"/>
</dbReference>
<dbReference type="Proteomes" id="UP000050580">
    <property type="component" value="Unassembled WGS sequence"/>
</dbReference>
<dbReference type="GO" id="GO:0016747">
    <property type="term" value="F:acyltransferase activity, transferring groups other than amino-acyl groups"/>
    <property type="evidence" value="ECO:0007669"/>
    <property type="project" value="InterPro"/>
</dbReference>
<dbReference type="CDD" id="cd04301">
    <property type="entry name" value="NAT_SF"/>
    <property type="match status" value="1"/>
</dbReference>
<dbReference type="Pfam" id="PF13673">
    <property type="entry name" value="Acetyltransf_10"/>
    <property type="match status" value="1"/>
</dbReference>
<dbReference type="InterPro" id="IPR016181">
    <property type="entry name" value="Acyl_CoA_acyltransferase"/>
</dbReference>
<dbReference type="Pfam" id="PF03061">
    <property type="entry name" value="4HBT"/>
    <property type="match status" value="1"/>
</dbReference>
<dbReference type="Gene3D" id="3.10.129.10">
    <property type="entry name" value="Hotdog Thioesterase"/>
    <property type="match status" value="1"/>
</dbReference>
<dbReference type="Gene3D" id="3.40.630.30">
    <property type="match status" value="1"/>
</dbReference>
<dbReference type="InterPro" id="IPR006683">
    <property type="entry name" value="Thioestr_dom"/>
</dbReference>
<accession>A0A0U1PWZ0</accession>
<reference evidence="4 5" key="1">
    <citation type="submission" date="2015-05" db="EMBL/GenBank/DDBJ databases">
        <title>Draft genome sequence of Lampropedia sp. CT6, isolated from the microbial mat of a hot water spring, located at Manikaran, India.</title>
        <authorList>
            <person name="Tripathi C."/>
            <person name="Rani P."/>
            <person name="Mahato N.K."/>
            <person name="Lal R."/>
        </authorList>
    </citation>
    <scope>NUCLEOTIDE SEQUENCE [LARGE SCALE GENOMIC DNA]</scope>
    <source>
        <strain evidence="4 5">CT6</strain>
    </source>
</reference>
<gene>
    <name evidence="4" type="ORF">AAV94_13150</name>
</gene>
<dbReference type="InterPro" id="IPR050563">
    <property type="entry name" value="4-hydroxybenzoyl-CoA_TE"/>
</dbReference>
<dbReference type="STRING" id="1610491.AAV94_13150"/>
<dbReference type="InterPro" id="IPR029069">
    <property type="entry name" value="HotDog_dom_sf"/>
</dbReference>
<dbReference type="EMBL" id="LBNQ01000040">
    <property type="protein sequence ID" value="KKW67000.1"/>
    <property type="molecule type" value="Genomic_DNA"/>
</dbReference>
<dbReference type="PANTHER" id="PTHR31793:SF27">
    <property type="entry name" value="NOVEL THIOESTERASE SUPERFAMILY DOMAIN AND SAPOSIN A-TYPE DOMAIN CONTAINING PROTEIN (0610012H03RIK)"/>
    <property type="match status" value="1"/>
</dbReference>
<dbReference type="SUPFAM" id="SSF55729">
    <property type="entry name" value="Acyl-CoA N-acyltransferases (Nat)"/>
    <property type="match status" value="1"/>
</dbReference>
<keyword evidence="2" id="KW-0378">Hydrolase</keyword>
<dbReference type="RefSeq" id="WP_046742665.1">
    <property type="nucleotide sequence ID" value="NZ_LBNQ01000040.1"/>
</dbReference>
<dbReference type="OrthoDB" id="9796171at2"/>
<name>A0A0U1PWZ0_9BURK</name>
<dbReference type="GO" id="GO:0047617">
    <property type="term" value="F:fatty acyl-CoA hydrolase activity"/>
    <property type="evidence" value="ECO:0007669"/>
    <property type="project" value="TreeGrafter"/>
</dbReference>
<comment type="similarity">
    <text evidence="1">Belongs to the 4-hydroxybenzoyl-CoA thioesterase family.</text>
</comment>
<organism evidence="4 5">
    <name type="scientific">Lampropedia cohaerens</name>
    <dbReference type="NCBI Taxonomy" id="1610491"/>
    <lineage>
        <taxon>Bacteria</taxon>
        <taxon>Pseudomonadati</taxon>
        <taxon>Pseudomonadota</taxon>
        <taxon>Betaproteobacteria</taxon>
        <taxon>Burkholderiales</taxon>
        <taxon>Comamonadaceae</taxon>
        <taxon>Lampropedia</taxon>
    </lineage>
</organism>
<proteinExistence type="inferred from homology"/>
<evidence type="ECO:0000313" key="4">
    <source>
        <dbReference type="EMBL" id="KKW67000.1"/>
    </source>
</evidence>
<evidence type="ECO:0000313" key="5">
    <source>
        <dbReference type="Proteomes" id="UP000050580"/>
    </source>
</evidence>
<dbReference type="CDD" id="cd00586">
    <property type="entry name" value="4HBT"/>
    <property type="match status" value="1"/>
</dbReference>
<evidence type="ECO:0000259" key="3">
    <source>
        <dbReference type="PROSITE" id="PS51186"/>
    </source>
</evidence>
<evidence type="ECO:0000256" key="2">
    <source>
        <dbReference type="ARBA" id="ARBA00022801"/>
    </source>
</evidence>
<sequence>MTARSDFRFFSHHQVRWAEVDMQQVVFNGHYLQWIDDAMTDYWRALAVPYAQSMALLRGEWYVRKAELLYHAPATLDDWLAIGLAMRRIGNSSLHIDVGIFRGEKLLTQAQMVYVFADPSTHTARPVPEALRQALADFEAGESVVQVRTGSWQSLGDAAAAVRKAVFVDEQGFALEEEWDGLDAQALHCVLFNCLQMPVAVGRMLVHAPGIARVGRMCVVKALRGMAYGAQVLAALEQAARTRGDRQIVLHAQLAAQSFYRRQGYQPHGEVFDEAGAPHIEMVKSLQD</sequence>
<feature type="domain" description="N-acetyltransferase" evidence="3">
    <location>
        <begin position="145"/>
        <end position="287"/>
    </location>
</feature>
<dbReference type="AlphaFoldDB" id="A0A0U1PWZ0"/>
<dbReference type="SUPFAM" id="SSF54637">
    <property type="entry name" value="Thioesterase/thiol ester dehydrase-isomerase"/>
    <property type="match status" value="1"/>
</dbReference>
<dbReference type="InterPro" id="IPR000182">
    <property type="entry name" value="GNAT_dom"/>
</dbReference>
<dbReference type="PROSITE" id="PS51186">
    <property type="entry name" value="GNAT"/>
    <property type="match status" value="1"/>
</dbReference>
<dbReference type="PATRIC" id="fig|1610491.3.peg.2794"/>
<keyword evidence="5" id="KW-1185">Reference proteome</keyword>
<dbReference type="InterPro" id="IPR006684">
    <property type="entry name" value="YbgC/YbaW"/>
</dbReference>
<protein>
    <submittedName>
        <fullName evidence="4">4-hydroxybenzoyl-CoA thioesterase</fullName>
    </submittedName>
</protein>
<comment type="caution">
    <text evidence="4">The sequence shown here is derived from an EMBL/GenBank/DDBJ whole genome shotgun (WGS) entry which is preliminary data.</text>
</comment>
<dbReference type="PANTHER" id="PTHR31793">
    <property type="entry name" value="4-HYDROXYBENZOYL-COA THIOESTERASE FAMILY MEMBER"/>
    <property type="match status" value="1"/>
</dbReference>